<comment type="similarity">
    <text evidence="1">Belongs to the SOS response-associated peptidase family.</text>
</comment>
<gene>
    <name evidence="8" type="ORF">METZ01_LOCUS18804</name>
</gene>
<accession>A0A381PG89</accession>
<evidence type="ECO:0000256" key="6">
    <source>
        <dbReference type="ARBA" id="ARBA00023125"/>
    </source>
</evidence>
<dbReference type="GO" id="GO:0106300">
    <property type="term" value="P:protein-DNA covalent cross-linking repair"/>
    <property type="evidence" value="ECO:0007669"/>
    <property type="project" value="InterPro"/>
</dbReference>
<dbReference type="GO" id="GO:0016829">
    <property type="term" value="F:lyase activity"/>
    <property type="evidence" value="ECO:0007669"/>
    <property type="project" value="UniProtKB-KW"/>
</dbReference>
<dbReference type="AlphaFoldDB" id="A0A381PG89"/>
<dbReference type="PANTHER" id="PTHR13604">
    <property type="entry name" value="DC12-RELATED"/>
    <property type="match status" value="1"/>
</dbReference>
<sequence length="219" mass="24509">MFKVQTPGHHLGANYNVSPATDVYGVCIDNGGEEQAFERKIEVFSWGLTAKWSQPNSRQKRLINARAETVDTKTSFAQAFRSRRCIIPADGFYEWKATDASDGKKVAKQPMYIFRSDRELLCMAGIWESRPEQSGETQTISFAILTTAANRFMSDIHDRMPVVLPQSAWDEWLDPRNSDVARLKQMLLPAPGALFEAHPVDAKVGNPRNNGPELIAPLA</sequence>
<dbReference type="EMBL" id="UINC01000972">
    <property type="protein sequence ID" value="SUZ65950.1"/>
    <property type="molecule type" value="Genomic_DNA"/>
</dbReference>
<keyword evidence="2" id="KW-0645">Protease</keyword>
<evidence type="ECO:0000256" key="4">
    <source>
        <dbReference type="ARBA" id="ARBA00022801"/>
    </source>
</evidence>
<dbReference type="GO" id="GO:0003697">
    <property type="term" value="F:single-stranded DNA binding"/>
    <property type="evidence" value="ECO:0007669"/>
    <property type="project" value="InterPro"/>
</dbReference>
<dbReference type="Gene3D" id="3.90.1680.10">
    <property type="entry name" value="SOS response associated peptidase-like"/>
    <property type="match status" value="1"/>
</dbReference>
<evidence type="ECO:0000256" key="3">
    <source>
        <dbReference type="ARBA" id="ARBA00022763"/>
    </source>
</evidence>
<reference evidence="8" key="1">
    <citation type="submission" date="2018-05" db="EMBL/GenBank/DDBJ databases">
        <authorList>
            <person name="Lanie J.A."/>
            <person name="Ng W.-L."/>
            <person name="Kazmierczak K.M."/>
            <person name="Andrzejewski T.M."/>
            <person name="Davidsen T.M."/>
            <person name="Wayne K.J."/>
            <person name="Tettelin H."/>
            <person name="Glass J.I."/>
            <person name="Rusch D."/>
            <person name="Podicherti R."/>
            <person name="Tsui H.-C.T."/>
            <person name="Winkler M.E."/>
        </authorList>
    </citation>
    <scope>NUCLEOTIDE SEQUENCE</scope>
</reference>
<organism evidence="8">
    <name type="scientific">marine metagenome</name>
    <dbReference type="NCBI Taxonomy" id="408172"/>
    <lineage>
        <taxon>unclassified sequences</taxon>
        <taxon>metagenomes</taxon>
        <taxon>ecological metagenomes</taxon>
    </lineage>
</organism>
<dbReference type="GO" id="GO:0008233">
    <property type="term" value="F:peptidase activity"/>
    <property type="evidence" value="ECO:0007669"/>
    <property type="project" value="UniProtKB-KW"/>
</dbReference>
<dbReference type="GO" id="GO:0006508">
    <property type="term" value="P:proteolysis"/>
    <property type="evidence" value="ECO:0007669"/>
    <property type="project" value="UniProtKB-KW"/>
</dbReference>
<proteinExistence type="inferred from homology"/>
<keyword evidence="5" id="KW-0190">Covalent protein-DNA linkage</keyword>
<name>A0A381PG89_9ZZZZ</name>
<evidence type="ECO:0000256" key="2">
    <source>
        <dbReference type="ARBA" id="ARBA00022670"/>
    </source>
</evidence>
<evidence type="ECO:0000313" key="8">
    <source>
        <dbReference type="EMBL" id="SUZ65950.1"/>
    </source>
</evidence>
<keyword evidence="6" id="KW-0238">DNA-binding</keyword>
<keyword evidence="3" id="KW-0227">DNA damage</keyword>
<dbReference type="InterPro" id="IPR036590">
    <property type="entry name" value="SRAP-like"/>
</dbReference>
<evidence type="ECO:0000256" key="1">
    <source>
        <dbReference type="ARBA" id="ARBA00008136"/>
    </source>
</evidence>
<evidence type="ECO:0000256" key="5">
    <source>
        <dbReference type="ARBA" id="ARBA00023124"/>
    </source>
</evidence>
<keyword evidence="4" id="KW-0378">Hydrolase</keyword>
<evidence type="ECO:0008006" key="9">
    <source>
        <dbReference type="Google" id="ProtNLM"/>
    </source>
</evidence>
<dbReference type="Pfam" id="PF02586">
    <property type="entry name" value="SRAP"/>
    <property type="match status" value="1"/>
</dbReference>
<keyword evidence="7" id="KW-0456">Lyase</keyword>
<dbReference type="PANTHER" id="PTHR13604:SF0">
    <property type="entry name" value="ABASIC SITE PROCESSING PROTEIN HMCES"/>
    <property type="match status" value="1"/>
</dbReference>
<dbReference type="InterPro" id="IPR003738">
    <property type="entry name" value="SRAP"/>
</dbReference>
<evidence type="ECO:0000256" key="7">
    <source>
        <dbReference type="ARBA" id="ARBA00023239"/>
    </source>
</evidence>
<protein>
    <recommendedName>
        <fullName evidence="9">Abasic site processing protein</fullName>
    </recommendedName>
</protein>
<dbReference type="SUPFAM" id="SSF143081">
    <property type="entry name" value="BB1717-like"/>
    <property type="match status" value="1"/>
</dbReference>